<comment type="similarity">
    <text evidence="2">Belongs to the nitroreductase family.</text>
</comment>
<evidence type="ECO:0000256" key="1">
    <source>
        <dbReference type="ARBA" id="ARBA00001917"/>
    </source>
</evidence>
<dbReference type="SUPFAM" id="SSF55469">
    <property type="entry name" value="FMN-dependent nitroreductase-like"/>
    <property type="match status" value="1"/>
</dbReference>
<name>A0A3A5L752_9HYPH</name>
<dbReference type="InterPro" id="IPR029479">
    <property type="entry name" value="Nitroreductase"/>
</dbReference>
<evidence type="ECO:0000256" key="2">
    <source>
        <dbReference type="ARBA" id="ARBA00007118"/>
    </source>
</evidence>
<dbReference type="InterPro" id="IPR000415">
    <property type="entry name" value="Nitroreductase-like"/>
</dbReference>
<evidence type="ECO:0000256" key="3">
    <source>
        <dbReference type="ARBA" id="ARBA00022630"/>
    </source>
</evidence>
<evidence type="ECO:0000256" key="5">
    <source>
        <dbReference type="ARBA" id="ARBA00023002"/>
    </source>
</evidence>
<dbReference type="Proteomes" id="UP000272706">
    <property type="component" value="Unassembled WGS sequence"/>
</dbReference>
<keyword evidence="4" id="KW-0288">FMN</keyword>
<gene>
    <name evidence="7" type="ORF">D3227_04440</name>
</gene>
<dbReference type="CDD" id="cd02136">
    <property type="entry name" value="PnbA_NfnB-like"/>
    <property type="match status" value="1"/>
</dbReference>
<proteinExistence type="inferred from homology"/>
<dbReference type="OrthoDB" id="9802510at2"/>
<sequence length="297" mass="33810">MKKSRGFSQDHKICLRHFDGSCKGSTHERRVGTSGRGPGIWNSRMVLSGSRSGSPRPCVKGRPMLENNARIAKDAAIVDEAITSRRSVRAFLPDMVDDETIRAILSVAARAPSGTNMQPWRVYVTRGEIKQRITDAILNSGIRAEKAEWDEYRYYPTQFFEPYLTRRRANGFGLYGALGIGRREVDRMRAQHDRNFVFFDAPVGMIFTIDRRLNQGSWIDYGMFLQNIMVAARGRGLHTCPQAAFAPYHRQIRPVLNIPDEEIVVCGMALGHEDISKPENEFRTDRVPLEEWVTFSE</sequence>
<keyword evidence="5" id="KW-0560">Oxidoreductase</keyword>
<keyword evidence="8" id="KW-1185">Reference proteome</keyword>
<dbReference type="PANTHER" id="PTHR43673:SF2">
    <property type="entry name" value="NITROREDUCTASE"/>
    <property type="match status" value="1"/>
</dbReference>
<feature type="domain" description="Nitroreductase" evidence="6">
    <location>
        <begin position="82"/>
        <end position="272"/>
    </location>
</feature>
<keyword evidence="3" id="KW-0285">Flavoprotein</keyword>
<reference evidence="7 8" key="1">
    <citation type="submission" date="2018-09" db="EMBL/GenBank/DDBJ databases">
        <title>Mesorhizobium carmichaelinearum sp. nov. isolated from Carmichaelinea spp. root nodules in New Zealand.</title>
        <authorList>
            <person name="De Meyer S.E."/>
        </authorList>
    </citation>
    <scope>NUCLEOTIDE SEQUENCE [LARGE SCALE GENOMIC DNA]</scope>
    <source>
        <strain evidence="7 8">ICMP19557</strain>
    </source>
</reference>
<dbReference type="GO" id="GO:0016491">
    <property type="term" value="F:oxidoreductase activity"/>
    <property type="evidence" value="ECO:0007669"/>
    <property type="project" value="UniProtKB-KW"/>
</dbReference>
<evidence type="ECO:0000313" key="8">
    <source>
        <dbReference type="Proteomes" id="UP000272706"/>
    </source>
</evidence>
<protein>
    <submittedName>
        <fullName evidence="7">Nitroreductase</fullName>
    </submittedName>
</protein>
<dbReference type="Pfam" id="PF00881">
    <property type="entry name" value="Nitroreductase"/>
    <property type="match status" value="1"/>
</dbReference>
<dbReference type="EMBL" id="QZWZ01000002">
    <property type="protein sequence ID" value="RJT41941.1"/>
    <property type="molecule type" value="Genomic_DNA"/>
</dbReference>
<dbReference type="Gene3D" id="3.40.109.10">
    <property type="entry name" value="NADH Oxidase"/>
    <property type="match status" value="1"/>
</dbReference>
<accession>A0A3A5L752</accession>
<evidence type="ECO:0000256" key="4">
    <source>
        <dbReference type="ARBA" id="ARBA00022643"/>
    </source>
</evidence>
<organism evidence="7 8">
    <name type="scientific">Mesorhizobium waimense</name>
    <dbReference type="NCBI Taxonomy" id="1300307"/>
    <lineage>
        <taxon>Bacteria</taxon>
        <taxon>Pseudomonadati</taxon>
        <taxon>Pseudomonadota</taxon>
        <taxon>Alphaproteobacteria</taxon>
        <taxon>Hyphomicrobiales</taxon>
        <taxon>Phyllobacteriaceae</taxon>
        <taxon>Mesorhizobium</taxon>
    </lineage>
</organism>
<evidence type="ECO:0000313" key="7">
    <source>
        <dbReference type="EMBL" id="RJT41941.1"/>
    </source>
</evidence>
<comment type="caution">
    <text evidence="7">The sequence shown here is derived from an EMBL/GenBank/DDBJ whole genome shotgun (WGS) entry which is preliminary data.</text>
</comment>
<dbReference type="AlphaFoldDB" id="A0A3A5L752"/>
<evidence type="ECO:0000259" key="6">
    <source>
        <dbReference type="Pfam" id="PF00881"/>
    </source>
</evidence>
<comment type="cofactor">
    <cofactor evidence="1">
        <name>FMN</name>
        <dbReference type="ChEBI" id="CHEBI:58210"/>
    </cofactor>
</comment>
<dbReference type="PANTHER" id="PTHR43673">
    <property type="entry name" value="NAD(P)H NITROREDUCTASE YDGI-RELATED"/>
    <property type="match status" value="1"/>
</dbReference>